<dbReference type="STRING" id="1314782.A0A165T1Y5"/>
<reference evidence="3 4" key="1">
    <citation type="journal article" date="2016" name="Mol. Biol. Evol.">
        <title>Comparative Genomics of Early-Diverging Mushroom-Forming Fungi Provides Insights into the Origins of Lignocellulose Decay Capabilities.</title>
        <authorList>
            <person name="Nagy L.G."/>
            <person name="Riley R."/>
            <person name="Tritt A."/>
            <person name="Adam C."/>
            <person name="Daum C."/>
            <person name="Floudas D."/>
            <person name="Sun H."/>
            <person name="Yadav J.S."/>
            <person name="Pangilinan J."/>
            <person name="Larsson K.H."/>
            <person name="Matsuura K."/>
            <person name="Barry K."/>
            <person name="Labutti K."/>
            <person name="Kuo R."/>
            <person name="Ohm R.A."/>
            <person name="Bhattacharya S.S."/>
            <person name="Shirouzu T."/>
            <person name="Yoshinaga Y."/>
            <person name="Martin F.M."/>
            <person name="Grigoriev I.V."/>
            <person name="Hibbett D.S."/>
        </authorList>
    </citation>
    <scope>NUCLEOTIDE SEQUENCE [LARGE SCALE GENOMIC DNA]</scope>
    <source>
        <strain evidence="3 4">HHB14362 ss-1</strain>
    </source>
</reference>
<dbReference type="EMBL" id="KV425568">
    <property type="protein sequence ID" value="KZT26015.1"/>
    <property type="molecule type" value="Genomic_DNA"/>
</dbReference>
<feature type="domain" description="C2 NT-type" evidence="2">
    <location>
        <begin position="20"/>
        <end position="271"/>
    </location>
</feature>
<dbReference type="PANTHER" id="PTHR21456:SF1">
    <property type="entry name" value="C2 NT-TYPE DOMAIN-CONTAINING PROTEIN"/>
    <property type="match status" value="1"/>
</dbReference>
<feature type="compositionally biased region" description="Polar residues" evidence="1">
    <location>
        <begin position="410"/>
        <end position="447"/>
    </location>
</feature>
<feature type="compositionally biased region" description="Basic and acidic residues" evidence="1">
    <location>
        <begin position="84"/>
        <end position="100"/>
    </location>
</feature>
<feature type="region of interest" description="Disordered" evidence="1">
    <location>
        <begin position="64"/>
        <end position="168"/>
    </location>
</feature>
<evidence type="ECO:0000313" key="3">
    <source>
        <dbReference type="EMBL" id="KZT26015.1"/>
    </source>
</evidence>
<dbReference type="PROSITE" id="PS51840">
    <property type="entry name" value="C2_NT"/>
    <property type="match status" value="1"/>
</dbReference>
<evidence type="ECO:0000313" key="4">
    <source>
        <dbReference type="Proteomes" id="UP000076761"/>
    </source>
</evidence>
<dbReference type="OrthoDB" id="3365224at2759"/>
<dbReference type="InParanoid" id="A0A165T1Y5"/>
<evidence type="ECO:0000259" key="2">
    <source>
        <dbReference type="PROSITE" id="PS51840"/>
    </source>
</evidence>
<dbReference type="InterPro" id="IPR039931">
    <property type="entry name" value="EEIG1/2-like"/>
</dbReference>
<dbReference type="Proteomes" id="UP000076761">
    <property type="component" value="Unassembled WGS sequence"/>
</dbReference>
<feature type="region of interest" description="Disordered" evidence="1">
    <location>
        <begin position="370"/>
        <end position="481"/>
    </location>
</feature>
<feature type="compositionally biased region" description="Basic and acidic residues" evidence="1">
    <location>
        <begin position="382"/>
        <end position="395"/>
    </location>
</feature>
<dbReference type="AlphaFoldDB" id="A0A165T1Y5"/>
<organism evidence="3 4">
    <name type="scientific">Neolentinus lepideus HHB14362 ss-1</name>
    <dbReference type="NCBI Taxonomy" id="1314782"/>
    <lineage>
        <taxon>Eukaryota</taxon>
        <taxon>Fungi</taxon>
        <taxon>Dikarya</taxon>
        <taxon>Basidiomycota</taxon>
        <taxon>Agaricomycotina</taxon>
        <taxon>Agaricomycetes</taxon>
        <taxon>Gloeophyllales</taxon>
        <taxon>Gloeophyllaceae</taxon>
        <taxon>Neolentinus</taxon>
    </lineage>
</organism>
<sequence>MSTSGSSTQTVHHSGIRSQLAHLRPKHSLFLVKLNIHQVSSVPYVHGEFGVKWRFNHVVSSGPNSGLLSKIRGHRSTSGQSSVKGKEKATEGPEIVVHDHDEEDGDTGSAEEQEHDSLRDWGRSGVNMSSLSLNHLKPEPTSPKLPASLSPMSTPSDSQSSLDPNTVYSDARGMTEYLPLREHSVKWEHAVNVVVQMDVQRDTLNLLPNELKLVVRQRVIPGDPDSLENPRLGHVILNLAEYVGAGPVTRNYLLRQSKTNAVLKLTTDVQYVGGEKAYKAPPLRKGEILAGVAGLLHNEVYRSPAWLNRTLDLYGEHSDGVRSADPDATVTSRKGVPFELDQLPSAFGPRTTETLIEAIFNPVPTTSMTSSPFTYYVPPGSEKAKELDGGAEDGRGGGSSGSASVDSEKQSVLSGTDSASALTSSGMEASPSLATSDSNSEVVSANGSGRHKGWWSRKIGGYGSRPGTPNLLKRQAVRTES</sequence>
<dbReference type="InterPro" id="IPR019448">
    <property type="entry name" value="NT-C2"/>
</dbReference>
<evidence type="ECO:0000256" key="1">
    <source>
        <dbReference type="SAM" id="MobiDB-lite"/>
    </source>
</evidence>
<dbReference type="Pfam" id="PF10358">
    <property type="entry name" value="NT-C2"/>
    <property type="match status" value="1"/>
</dbReference>
<proteinExistence type="predicted"/>
<keyword evidence="4" id="KW-1185">Reference proteome</keyword>
<accession>A0A165T1Y5</accession>
<name>A0A165T1Y5_9AGAM</name>
<feature type="compositionally biased region" description="Acidic residues" evidence="1">
    <location>
        <begin position="101"/>
        <end position="114"/>
    </location>
</feature>
<dbReference type="PANTHER" id="PTHR21456">
    <property type="entry name" value="FAMILY WITH SEQUENCE SIMILARITY 102"/>
    <property type="match status" value="1"/>
</dbReference>
<gene>
    <name evidence="3" type="ORF">NEOLEDRAFT_261250</name>
</gene>
<feature type="compositionally biased region" description="Low complexity" evidence="1">
    <location>
        <begin position="148"/>
        <end position="164"/>
    </location>
</feature>
<protein>
    <recommendedName>
        <fullName evidence="2">C2 NT-type domain-containing protein</fullName>
    </recommendedName>
</protein>